<dbReference type="Pfam" id="PF11383">
    <property type="entry name" value="DUF3187"/>
    <property type="match status" value="1"/>
</dbReference>
<protein>
    <submittedName>
        <fullName evidence="2">DUF3187 family protein</fullName>
    </submittedName>
</protein>
<reference evidence="2 3" key="1">
    <citation type="submission" date="2024-02" db="EMBL/GenBank/DDBJ databases">
        <title>A novel Gemmatimonadota bacterium.</title>
        <authorList>
            <person name="Du Z.-J."/>
            <person name="Ye Y.-Q."/>
        </authorList>
    </citation>
    <scope>NUCLEOTIDE SEQUENCE [LARGE SCALE GENOMIC DNA]</scope>
    <source>
        <strain evidence="2 3">DH-20</strain>
    </source>
</reference>
<dbReference type="Proteomes" id="UP001484239">
    <property type="component" value="Unassembled WGS sequence"/>
</dbReference>
<dbReference type="RefSeq" id="WP_405276762.1">
    <property type="nucleotide sequence ID" value="NZ_JBBHLI010000009.1"/>
</dbReference>
<dbReference type="EMBL" id="JBBHLI010000009">
    <property type="protein sequence ID" value="MEK9502081.1"/>
    <property type="molecule type" value="Genomic_DNA"/>
</dbReference>
<keyword evidence="1" id="KW-0732">Signal</keyword>
<evidence type="ECO:0000256" key="1">
    <source>
        <dbReference type="SAM" id="SignalP"/>
    </source>
</evidence>
<name>A0ABU9EBJ4_9BACT</name>
<sequence length="379" mass="40907">MTDRLFRRRRAGAFTAPPRLLLPTALVLAFGPVALSAQPEAPSDPPLDAVVDTATAEGPEAFPDLDAPFGPLRVAERNPLYHLFLTPTVRGSAVLGRGETRMALSTAYSNIFEYNASTTFLQIFDLERSSTVISLARGLGAGFEVGGVVGFQHNWGGFLDPAIQGLHELFGFPNADREKVQNGGFGIYLGSRSRTPEVFLDLPPGTGLEAPRVWAAWRAAGGARRAGELTFRTLVKLPFGDHRASSRTTDWAVEAAGRRSWGGTHLHLSAGVVRFGLPPRLEPIMRDGAWFGSVAVEQRVADGIALLAQFFGGSRYAAGFGIDELDNLPLNLSLGGRGRFGDAWSWQVSFTEDVPPNSPSVDFTVDLMIARSWSPGMDR</sequence>
<proteinExistence type="predicted"/>
<dbReference type="InterPro" id="IPR021523">
    <property type="entry name" value="DUF3187"/>
</dbReference>
<feature type="chain" id="PRO_5045334173" evidence="1">
    <location>
        <begin position="37"/>
        <end position="379"/>
    </location>
</feature>
<feature type="signal peptide" evidence="1">
    <location>
        <begin position="1"/>
        <end position="36"/>
    </location>
</feature>
<evidence type="ECO:0000313" key="2">
    <source>
        <dbReference type="EMBL" id="MEK9502081.1"/>
    </source>
</evidence>
<organism evidence="2 3">
    <name type="scientific">Gaopeijia maritima</name>
    <dbReference type="NCBI Taxonomy" id="3119007"/>
    <lineage>
        <taxon>Bacteria</taxon>
        <taxon>Pseudomonadati</taxon>
        <taxon>Gemmatimonadota</taxon>
        <taxon>Longimicrobiia</taxon>
        <taxon>Gaopeijiales</taxon>
        <taxon>Gaopeijiaceae</taxon>
        <taxon>Gaopeijia</taxon>
    </lineage>
</organism>
<gene>
    <name evidence="2" type="ORF">WI372_13895</name>
</gene>
<evidence type="ECO:0000313" key="3">
    <source>
        <dbReference type="Proteomes" id="UP001484239"/>
    </source>
</evidence>
<comment type="caution">
    <text evidence="2">The sequence shown here is derived from an EMBL/GenBank/DDBJ whole genome shotgun (WGS) entry which is preliminary data.</text>
</comment>
<keyword evidence="3" id="KW-1185">Reference proteome</keyword>
<accession>A0ABU9EBJ4</accession>